<evidence type="ECO:0000313" key="2">
    <source>
        <dbReference type="WBParaSite" id="ACRNAN_scaffold2809.g12985.t1"/>
    </source>
</evidence>
<keyword evidence="1" id="KW-1185">Reference proteome</keyword>
<sequence>MAENSSEIFFQRPDAFLTPIPNAPDIIIDTGDTTITIPSMNEQIRQELRKYEIPQECYNNIENEVINSENQHVQLQVENYCIYGVLEGTVTLFIKMRRATLIGENVPAKSVKVKILKKGDIFFAPSMIIYLLSEKTALNNGLWLEYDQETIITKYNYSNFQNHFRDNHATWLPAIKAIMNRTWDAVVAPLSDHPKIPEFQTILPKKQYRRNDFLFGMSNEIYAEQVDGITPNGFAIFNNPEYNHSFDEKNPIILNENDEPHLVFVKEGTVKAVKKLQNTSNGVKEIVVTREANQLLGAFELFTEENSYFTIKSSLVMVPLPSEGGTIAAPLTKVVKIPKREIPLKLWLWLALNTLKNLTPIVQMMDFLIDLVFIEPGRTLYKKGIDKPNEIYVVIDGQFRMQYENKKGLKKIKEYHRGNKMGTKETFLEKKPTYREHTLFATRPSVVARFHIDLYNNLIYDFGGRREAKKDTKPNGSVTAVQTLMEQQYFSEIYTIRQMKYRKTIAILPASKSVNISDFVSELVIYTNAYIRGEHNRHL</sequence>
<accession>A0A914DKL4</accession>
<proteinExistence type="predicted"/>
<name>A0A914DKL4_9BILA</name>
<dbReference type="SUPFAM" id="SSF51206">
    <property type="entry name" value="cAMP-binding domain-like"/>
    <property type="match status" value="1"/>
</dbReference>
<dbReference type="InterPro" id="IPR014710">
    <property type="entry name" value="RmlC-like_jellyroll"/>
</dbReference>
<dbReference type="WBParaSite" id="ACRNAN_scaffold2809.g12985.t1">
    <property type="protein sequence ID" value="ACRNAN_scaffold2809.g12985.t1"/>
    <property type="gene ID" value="ACRNAN_scaffold2809.g12985"/>
</dbReference>
<dbReference type="Proteomes" id="UP000887540">
    <property type="component" value="Unplaced"/>
</dbReference>
<dbReference type="Gene3D" id="2.60.120.10">
    <property type="entry name" value="Jelly Rolls"/>
    <property type="match status" value="1"/>
</dbReference>
<protein>
    <submittedName>
        <fullName evidence="2">Cyclic nucleotide-binding domain-containing protein</fullName>
    </submittedName>
</protein>
<organism evidence="1 2">
    <name type="scientific">Acrobeloides nanus</name>
    <dbReference type="NCBI Taxonomy" id="290746"/>
    <lineage>
        <taxon>Eukaryota</taxon>
        <taxon>Metazoa</taxon>
        <taxon>Ecdysozoa</taxon>
        <taxon>Nematoda</taxon>
        <taxon>Chromadorea</taxon>
        <taxon>Rhabditida</taxon>
        <taxon>Tylenchina</taxon>
        <taxon>Cephalobomorpha</taxon>
        <taxon>Cephaloboidea</taxon>
        <taxon>Cephalobidae</taxon>
        <taxon>Acrobeloides</taxon>
    </lineage>
</organism>
<evidence type="ECO:0000313" key="1">
    <source>
        <dbReference type="Proteomes" id="UP000887540"/>
    </source>
</evidence>
<dbReference type="AlphaFoldDB" id="A0A914DKL4"/>
<dbReference type="InterPro" id="IPR018490">
    <property type="entry name" value="cNMP-bd_dom_sf"/>
</dbReference>
<reference evidence="2" key="1">
    <citation type="submission" date="2022-11" db="UniProtKB">
        <authorList>
            <consortium name="WormBaseParasite"/>
        </authorList>
    </citation>
    <scope>IDENTIFICATION</scope>
</reference>